<dbReference type="PANTHER" id="PTHR30011:SF16">
    <property type="entry name" value="C2H2 FINGER DOMAIN TRANSCRIPTION FACTOR (EUROFUNG)-RELATED"/>
    <property type="match status" value="1"/>
</dbReference>
<sequence length="332" mass="35561">MNLHLAAALDGAGGHPAAWRAQGARPDLPLTAGYWAGLVKEAEQGLLDFVTFEGGLEPGGPGRSDGPGRVHGRLDASLIAARVAPLTSRIGLIPVTDAISAEHVALEIATLDRISRGRAGWHPKVSLLPGEAAAVVDHVRRLWDGPPNGHPPVTAPAYDVEPYEFAARACDVVYVTPRDWLDTTVIVDQVRAAEKAAGRTGPRLKVFADLVVFLDRHPGVAAGRKARLDDLDGAEFTSEALVYTGTPTGLVGLILDWRSAGLDGFRLRPGVLPHDLSAITRGLVPELRARGVFRHRYAAASLRGRLGLPCPDGHDGDPPRPSRPYRRRWTMP</sequence>
<evidence type="ECO:0000256" key="4">
    <source>
        <dbReference type="ARBA" id="ARBA00023033"/>
    </source>
</evidence>
<evidence type="ECO:0000256" key="1">
    <source>
        <dbReference type="ARBA" id="ARBA00022630"/>
    </source>
</evidence>
<dbReference type="RefSeq" id="WP_203954325.1">
    <property type="nucleotide sequence ID" value="NZ_BOOO01000019.1"/>
</dbReference>
<dbReference type="Gene3D" id="3.20.20.30">
    <property type="entry name" value="Luciferase-like domain"/>
    <property type="match status" value="1"/>
</dbReference>
<dbReference type="AlphaFoldDB" id="A0A8J3TTS6"/>
<feature type="compositionally biased region" description="Basic residues" evidence="5">
    <location>
        <begin position="323"/>
        <end position="332"/>
    </location>
</feature>
<evidence type="ECO:0000256" key="5">
    <source>
        <dbReference type="SAM" id="MobiDB-lite"/>
    </source>
</evidence>
<dbReference type="GO" id="GO:0004497">
    <property type="term" value="F:monooxygenase activity"/>
    <property type="evidence" value="ECO:0007669"/>
    <property type="project" value="UniProtKB-KW"/>
</dbReference>
<dbReference type="InterPro" id="IPR051260">
    <property type="entry name" value="Diverse_substr_monoxygenases"/>
</dbReference>
<dbReference type="PANTHER" id="PTHR30011">
    <property type="entry name" value="ALKANESULFONATE MONOOXYGENASE-RELATED"/>
    <property type="match status" value="1"/>
</dbReference>
<keyword evidence="1" id="KW-0285">Flavoprotein</keyword>
<evidence type="ECO:0000313" key="7">
    <source>
        <dbReference type="Proteomes" id="UP000650628"/>
    </source>
</evidence>
<keyword evidence="2" id="KW-0288">FMN</keyword>
<evidence type="ECO:0000313" key="6">
    <source>
        <dbReference type="EMBL" id="GII30359.1"/>
    </source>
</evidence>
<comment type="caution">
    <text evidence="6">The sequence shown here is derived from an EMBL/GenBank/DDBJ whole genome shotgun (WGS) entry which is preliminary data.</text>
</comment>
<evidence type="ECO:0000256" key="3">
    <source>
        <dbReference type="ARBA" id="ARBA00023002"/>
    </source>
</evidence>
<dbReference type="InterPro" id="IPR036661">
    <property type="entry name" value="Luciferase-like_sf"/>
</dbReference>
<organism evidence="6 7">
    <name type="scientific">Planotetraspora mira</name>
    <dbReference type="NCBI Taxonomy" id="58121"/>
    <lineage>
        <taxon>Bacteria</taxon>
        <taxon>Bacillati</taxon>
        <taxon>Actinomycetota</taxon>
        <taxon>Actinomycetes</taxon>
        <taxon>Streptosporangiales</taxon>
        <taxon>Streptosporangiaceae</taxon>
        <taxon>Planotetraspora</taxon>
    </lineage>
</organism>
<proteinExistence type="predicted"/>
<dbReference type="SUPFAM" id="SSF51679">
    <property type="entry name" value="Bacterial luciferase-like"/>
    <property type="match status" value="1"/>
</dbReference>
<protein>
    <submittedName>
        <fullName evidence="6">Putative FMNH2-utilizing oxygenase</fullName>
    </submittedName>
</protein>
<dbReference type="Proteomes" id="UP000650628">
    <property type="component" value="Unassembled WGS sequence"/>
</dbReference>
<reference evidence="6 7" key="1">
    <citation type="submission" date="2021-01" db="EMBL/GenBank/DDBJ databases">
        <title>Whole genome shotgun sequence of Planotetraspora mira NBRC 15435.</title>
        <authorList>
            <person name="Komaki H."/>
            <person name="Tamura T."/>
        </authorList>
    </citation>
    <scope>NUCLEOTIDE SEQUENCE [LARGE SCALE GENOMIC DNA]</scope>
    <source>
        <strain evidence="6 7">NBRC 15435</strain>
    </source>
</reference>
<dbReference type="GO" id="GO:0016705">
    <property type="term" value="F:oxidoreductase activity, acting on paired donors, with incorporation or reduction of molecular oxygen"/>
    <property type="evidence" value="ECO:0007669"/>
    <property type="project" value="InterPro"/>
</dbReference>
<accession>A0A8J3TTS6</accession>
<keyword evidence="4" id="KW-0503">Monooxygenase</keyword>
<keyword evidence="3" id="KW-0560">Oxidoreductase</keyword>
<name>A0A8J3TTS6_9ACTN</name>
<dbReference type="EMBL" id="BOOO01000019">
    <property type="protein sequence ID" value="GII30359.1"/>
    <property type="molecule type" value="Genomic_DNA"/>
</dbReference>
<evidence type="ECO:0000256" key="2">
    <source>
        <dbReference type="ARBA" id="ARBA00022643"/>
    </source>
</evidence>
<feature type="region of interest" description="Disordered" evidence="5">
    <location>
        <begin position="308"/>
        <end position="332"/>
    </location>
</feature>
<keyword evidence="7" id="KW-1185">Reference proteome</keyword>
<gene>
    <name evidence="6" type="ORF">Pmi06nite_38010</name>
</gene>